<organism evidence="1 2">
    <name type="scientific">Sphingomonas agrestis</name>
    <dbReference type="NCBI Taxonomy" id="3080540"/>
    <lineage>
        <taxon>Bacteria</taxon>
        <taxon>Pseudomonadati</taxon>
        <taxon>Pseudomonadota</taxon>
        <taxon>Alphaproteobacteria</taxon>
        <taxon>Sphingomonadales</taxon>
        <taxon>Sphingomonadaceae</taxon>
        <taxon>Sphingomonas</taxon>
    </lineage>
</organism>
<name>A0ABU3Y6A1_9SPHN</name>
<proteinExistence type="predicted"/>
<comment type="caution">
    <text evidence="1">The sequence shown here is derived from an EMBL/GenBank/DDBJ whole genome shotgun (WGS) entry which is preliminary data.</text>
</comment>
<accession>A0ABU3Y6A1</accession>
<evidence type="ECO:0000313" key="1">
    <source>
        <dbReference type="EMBL" id="MDV3456824.1"/>
    </source>
</evidence>
<keyword evidence="2" id="KW-1185">Reference proteome</keyword>
<dbReference type="RefSeq" id="WP_317225992.1">
    <property type="nucleotide sequence ID" value="NZ_JAWJEJ010000001.1"/>
</dbReference>
<gene>
    <name evidence="1" type="ORF">RZN05_07510</name>
</gene>
<dbReference type="EMBL" id="JAWJEJ010000001">
    <property type="protein sequence ID" value="MDV3456824.1"/>
    <property type="molecule type" value="Genomic_DNA"/>
</dbReference>
<protein>
    <submittedName>
        <fullName evidence="1">Uncharacterized protein</fullName>
    </submittedName>
</protein>
<dbReference type="Proteomes" id="UP001273531">
    <property type="component" value="Unassembled WGS sequence"/>
</dbReference>
<evidence type="ECO:0000313" key="2">
    <source>
        <dbReference type="Proteomes" id="UP001273531"/>
    </source>
</evidence>
<reference evidence="1 2" key="1">
    <citation type="submission" date="2023-10" db="EMBL/GenBank/DDBJ databases">
        <title>Sphingomonas sp. HF-S4 16S ribosomal RNA gene Genome sequencing and assembly.</title>
        <authorList>
            <person name="Lee H."/>
        </authorList>
    </citation>
    <scope>NUCLEOTIDE SEQUENCE [LARGE SCALE GENOMIC DNA]</scope>
    <source>
        <strain evidence="1 2">HF-S4</strain>
    </source>
</reference>
<sequence length="44" mass="4757">MTSAEQRLLGRESDIGDAPAHQLLCGTIRENPPISSYGFAVNLQ</sequence>